<evidence type="ECO:0000313" key="1">
    <source>
        <dbReference type="EMBL" id="HGD13189.1"/>
    </source>
</evidence>
<dbReference type="PROSITE" id="PS51197">
    <property type="entry name" value="HTH_RRF2_2"/>
    <property type="match status" value="1"/>
</dbReference>
<dbReference type="AlphaFoldDB" id="A0A7V3UZJ3"/>
<name>A0A7V3UZJ3_UNCW3</name>
<accession>A0A7V3UZJ3</accession>
<dbReference type="Pfam" id="PF02082">
    <property type="entry name" value="Rrf2"/>
    <property type="match status" value="1"/>
</dbReference>
<dbReference type="SUPFAM" id="SSF46785">
    <property type="entry name" value="Winged helix' DNA-binding domain"/>
    <property type="match status" value="1"/>
</dbReference>
<organism evidence="1">
    <name type="scientific">candidate division WOR-3 bacterium</name>
    <dbReference type="NCBI Taxonomy" id="2052148"/>
    <lineage>
        <taxon>Bacteria</taxon>
        <taxon>Bacteria division WOR-3</taxon>
    </lineage>
</organism>
<reference evidence="1" key="1">
    <citation type="journal article" date="2020" name="mSystems">
        <title>Genome- and Community-Level Interaction Insights into Carbon Utilization and Element Cycling Functions of Hydrothermarchaeota in Hydrothermal Sediment.</title>
        <authorList>
            <person name="Zhou Z."/>
            <person name="Liu Y."/>
            <person name="Xu W."/>
            <person name="Pan J."/>
            <person name="Luo Z.H."/>
            <person name="Li M."/>
        </authorList>
    </citation>
    <scope>NUCLEOTIDE SEQUENCE [LARGE SCALE GENOMIC DNA]</scope>
    <source>
        <strain evidence="1">SpSt-914</strain>
    </source>
</reference>
<comment type="caution">
    <text evidence="1">The sequence shown here is derived from an EMBL/GenBank/DDBJ whole genome shotgun (WGS) entry which is preliminary data.</text>
</comment>
<dbReference type="NCBIfam" id="TIGR00738">
    <property type="entry name" value="rrf2_super"/>
    <property type="match status" value="1"/>
</dbReference>
<sequence length="152" mass="16470">MVLLYQNKIMAEIFNFSDAVRIGLHATLLLAHSSQRLTIGELAKMLGCSPAHLAKVLGQLEKADVVQAKTGLGGGYLLARPPAEITLLMVYEAIAGKLSVRRCPLAVPVCSGNGCPLGPFFRRFNREVLAQLNKTTLQDIKLKLGVINETKT</sequence>
<dbReference type="PANTHER" id="PTHR33221:SF13">
    <property type="entry name" value="TRANSCRIPTIONAL REGULATOR-RELATED"/>
    <property type="match status" value="1"/>
</dbReference>
<dbReference type="InterPro" id="IPR036388">
    <property type="entry name" value="WH-like_DNA-bd_sf"/>
</dbReference>
<gene>
    <name evidence="1" type="ORF">ENX16_03830</name>
</gene>
<dbReference type="Gene3D" id="1.10.10.10">
    <property type="entry name" value="Winged helix-like DNA-binding domain superfamily/Winged helix DNA-binding domain"/>
    <property type="match status" value="1"/>
</dbReference>
<dbReference type="InterPro" id="IPR036390">
    <property type="entry name" value="WH_DNA-bd_sf"/>
</dbReference>
<proteinExistence type="predicted"/>
<protein>
    <submittedName>
        <fullName evidence="1">Rrf2 family transcriptional regulator</fullName>
    </submittedName>
</protein>
<dbReference type="InterPro" id="IPR000944">
    <property type="entry name" value="Tscrpt_reg_Rrf2"/>
</dbReference>
<dbReference type="GO" id="GO:0003700">
    <property type="term" value="F:DNA-binding transcription factor activity"/>
    <property type="evidence" value="ECO:0007669"/>
    <property type="project" value="TreeGrafter"/>
</dbReference>
<dbReference type="EMBL" id="DTMZ01000090">
    <property type="protein sequence ID" value="HGD13189.1"/>
    <property type="molecule type" value="Genomic_DNA"/>
</dbReference>
<dbReference type="GO" id="GO:0005829">
    <property type="term" value="C:cytosol"/>
    <property type="evidence" value="ECO:0007669"/>
    <property type="project" value="TreeGrafter"/>
</dbReference>
<dbReference type="PANTHER" id="PTHR33221">
    <property type="entry name" value="WINGED HELIX-TURN-HELIX TRANSCRIPTIONAL REGULATOR, RRF2 FAMILY"/>
    <property type="match status" value="1"/>
</dbReference>